<evidence type="ECO:0000259" key="1">
    <source>
        <dbReference type="Pfam" id="PF05076"/>
    </source>
</evidence>
<name>A0ABU6DEG1_9BACL</name>
<keyword evidence="3" id="KW-1185">Reference proteome</keyword>
<evidence type="ECO:0000313" key="3">
    <source>
        <dbReference type="Proteomes" id="UP001355653"/>
    </source>
</evidence>
<accession>A0ABU6DEG1</accession>
<proteinExistence type="predicted"/>
<dbReference type="InterPro" id="IPR020941">
    <property type="entry name" value="SUFU-like_domain"/>
</dbReference>
<organism evidence="2 3">
    <name type="scientific">Paenibacillus chondroitinus</name>
    <dbReference type="NCBI Taxonomy" id="59842"/>
    <lineage>
        <taxon>Bacteria</taxon>
        <taxon>Bacillati</taxon>
        <taxon>Bacillota</taxon>
        <taxon>Bacilli</taxon>
        <taxon>Bacillales</taxon>
        <taxon>Paenibacillaceae</taxon>
        <taxon>Paenibacillus</taxon>
    </lineage>
</organism>
<feature type="domain" description="Suppressor of fused-like" evidence="1">
    <location>
        <begin position="34"/>
        <end position="167"/>
    </location>
</feature>
<dbReference type="Proteomes" id="UP001355653">
    <property type="component" value="Unassembled WGS sequence"/>
</dbReference>
<dbReference type="Pfam" id="PF05076">
    <property type="entry name" value="SUFU"/>
    <property type="match status" value="1"/>
</dbReference>
<sequence length="186" mass="21613">MIKANVELFLEYIEEIFGTDYKISKFNARDNGKPIYLFTYKNIPERGMLTFITYGLSEGEHPEWSEGKPELILSLETSDPTWGEAIAYLASERRGIKRFSYGDFFTFEEPISVESKMGGFLVFSPSILDKDRIEIKTNGKSIFLTGMYPIYIEEVQLIQEIGIKQFWFTPGFDLYKVDRMNLVLYV</sequence>
<dbReference type="RefSeq" id="WP_127450149.1">
    <property type="nucleotide sequence ID" value="NZ_JAROBY010000033.1"/>
</dbReference>
<dbReference type="EMBL" id="JAROBY010000033">
    <property type="protein sequence ID" value="MEB4796125.1"/>
    <property type="molecule type" value="Genomic_DNA"/>
</dbReference>
<protein>
    <submittedName>
        <fullName evidence="2">Suppressor of fused domain protein</fullName>
    </submittedName>
</protein>
<comment type="caution">
    <text evidence="2">The sequence shown here is derived from an EMBL/GenBank/DDBJ whole genome shotgun (WGS) entry which is preliminary data.</text>
</comment>
<gene>
    <name evidence="2" type="ORF">P5G65_19670</name>
</gene>
<reference evidence="2 3" key="1">
    <citation type="submission" date="2023-03" db="EMBL/GenBank/DDBJ databases">
        <title>Bacillus Genome Sequencing.</title>
        <authorList>
            <person name="Dunlap C."/>
        </authorList>
    </citation>
    <scope>NUCLEOTIDE SEQUENCE [LARGE SCALE GENOMIC DNA]</scope>
    <source>
        <strain evidence="2 3">NRS-1351</strain>
    </source>
</reference>
<evidence type="ECO:0000313" key="2">
    <source>
        <dbReference type="EMBL" id="MEB4796125.1"/>
    </source>
</evidence>